<evidence type="ECO:0000256" key="3">
    <source>
        <dbReference type="RuleBase" id="RU003616"/>
    </source>
</evidence>
<evidence type="ECO:0000313" key="7">
    <source>
        <dbReference type="Proteomes" id="UP000799444"/>
    </source>
</evidence>
<feature type="domain" description="SHSP" evidence="5">
    <location>
        <begin position="66"/>
        <end position="251"/>
    </location>
</feature>
<sequence>MAFFVTPRFQPAFAYGCPAARPVQRQPRPSFPSFVPFLAQVDELLSEIDRESRREAARQQHAARQQRKRAFRARFDVRENKESYEVEGEVPGFEQHNIQIEVTDEHTLRVAGNTEIQAAMDGVTLAEQTADAHSDTESNKSYQATVEDDFEDLGAETSSTVSAPSEPKGKEKAVEPAEAAVQQQATAEVPAQEEQENRQWLNEREHGSFERTFRFPERIDVANVRAALKNGVLSVNVPKAPAPEIRQISIQ</sequence>
<feature type="region of interest" description="Disordered" evidence="4">
    <location>
        <begin position="154"/>
        <end position="205"/>
    </location>
</feature>
<proteinExistence type="inferred from homology"/>
<dbReference type="EMBL" id="ML996271">
    <property type="protein sequence ID" value="KAF2728673.1"/>
    <property type="molecule type" value="Genomic_DNA"/>
</dbReference>
<keyword evidence="1" id="KW-0346">Stress response</keyword>
<gene>
    <name evidence="6" type="ORF">EJ04DRAFT_503746</name>
</gene>
<name>A0A9P4QJX4_9PLEO</name>
<organism evidence="6 7">
    <name type="scientific">Polyplosphaeria fusca</name>
    <dbReference type="NCBI Taxonomy" id="682080"/>
    <lineage>
        <taxon>Eukaryota</taxon>
        <taxon>Fungi</taxon>
        <taxon>Dikarya</taxon>
        <taxon>Ascomycota</taxon>
        <taxon>Pezizomycotina</taxon>
        <taxon>Dothideomycetes</taxon>
        <taxon>Pleosporomycetidae</taxon>
        <taxon>Pleosporales</taxon>
        <taxon>Tetraplosphaeriaceae</taxon>
        <taxon>Polyplosphaeria</taxon>
    </lineage>
</organism>
<comment type="similarity">
    <text evidence="2 3">Belongs to the small heat shock protein (HSP20) family.</text>
</comment>
<dbReference type="CDD" id="cd06464">
    <property type="entry name" value="ACD_sHsps-like"/>
    <property type="match status" value="1"/>
</dbReference>
<dbReference type="SUPFAM" id="SSF49764">
    <property type="entry name" value="HSP20-like chaperones"/>
    <property type="match status" value="2"/>
</dbReference>
<dbReference type="Pfam" id="PF00011">
    <property type="entry name" value="HSP20"/>
    <property type="match status" value="1"/>
</dbReference>
<comment type="caution">
    <text evidence="6">The sequence shown here is derived from an EMBL/GenBank/DDBJ whole genome shotgun (WGS) entry which is preliminary data.</text>
</comment>
<evidence type="ECO:0000256" key="2">
    <source>
        <dbReference type="PROSITE-ProRule" id="PRU00285"/>
    </source>
</evidence>
<accession>A0A9P4QJX4</accession>
<feature type="compositionally biased region" description="Basic and acidic residues" evidence="4">
    <location>
        <begin position="195"/>
        <end position="205"/>
    </location>
</feature>
<dbReference type="PROSITE" id="PS01031">
    <property type="entry name" value="SHSP"/>
    <property type="match status" value="1"/>
</dbReference>
<protein>
    <submittedName>
        <fullName evidence="6">HSP20-like chaperone</fullName>
    </submittedName>
</protein>
<feature type="compositionally biased region" description="Low complexity" evidence="4">
    <location>
        <begin position="176"/>
        <end position="192"/>
    </location>
</feature>
<evidence type="ECO:0000313" key="6">
    <source>
        <dbReference type="EMBL" id="KAF2728673.1"/>
    </source>
</evidence>
<dbReference type="AlphaFoldDB" id="A0A9P4QJX4"/>
<dbReference type="InterPro" id="IPR002068">
    <property type="entry name" value="A-crystallin/Hsp20_dom"/>
</dbReference>
<keyword evidence="7" id="KW-1185">Reference proteome</keyword>
<dbReference type="Gene3D" id="2.60.40.790">
    <property type="match status" value="1"/>
</dbReference>
<reference evidence="6" key="1">
    <citation type="journal article" date="2020" name="Stud. Mycol.">
        <title>101 Dothideomycetes genomes: a test case for predicting lifestyles and emergence of pathogens.</title>
        <authorList>
            <person name="Haridas S."/>
            <person name="Albert R."/>
            <person name="Binder M."/>
            <person name="Bloem J."/>
            <person name="Labutti K."/>
            <person name="Salamov A."/>
            <person name="Andreopoulos B."/>
            <person name="Baker S."/>
            <person name="Barry K."/>
            <person name="Bills G."/>
            <person name="Bluhm B."/>
            <person name="Cannon C."/>
            <person name="Castanera R."/>
            <person name="Culley D."/>
            <person name="Daum C."/>
            <person name="Ezra D."/>
            <person name="Gonzalez J."/>
            <person name="Henrissat B."/>
            <person name="Kuo A."/>
            <person name="Liang C."/>
            <person name="Lipzen A."/>
            <person name="Lutzoni F."/>
            <person name="Magnuson J."/>
            <person name="Mondo S."/>
            <person name="Nolan M."/>
            <person name="Ohm R."/>
            <person name="Pangilinan J."/>
            <person name="Park H.-J."/>
            <person name="Ramirez L."/>
            <person name="Alfaro M."/>
            <person name="Sun H."/>
            <person name="Tritt A."/>
            <person name="Yoshinaga Y."/>
            <person name="Zwiers L.-H."/>
            <person name="Turgeon B."/>
            <person name="Goodwin S."/>
            <person name="Spatafora J."/>
            <person name="Crous P."/>
            <person name="Grigoriev I."/>
        </authorList>
    </citation>
    <scope>NUCLEOTIDE SEQUENCE</scope>
    <source>
        <strain evidence="6">CBS 125425</strain>
    </source>
</reference>
<evidence type="ECO:0000259" key="5">
    <source>
        <dbReference type="PROSITE" id="PS01031"/>
    </source>
</evidence>
<dbReference type="PANTHER" id="PTHR11527">
    <property type="entry name" value="HEAT-SHOCK PROTEIN 20 FAMILY MEMBER"/>
    <property type="match status" value="1"/>
</dbReference>
<evidence type="ECO:0000256" key="4">
    <source>
        <dbReference type="SAM" id="MobiDB-lite"/>
    </source>
</evidence>
<dbReference type="InterPro" id="IPR008978">
    <property type="entry name" value="HSP20-like_chaperone"/>
</dbReference>
<dbReference type="Proteomes" id="UP000799444">
    <property type="component" value="Unassembled WGS sequence"/>
</dbReference>
<dbReference type="InterPro" id="IPR031107">
    <property type="entry name" value="Small_HSP"/>
</dbReference>
<evidence type="ECO:0000256" key="1">
    <source>
        <dbReference type="ARBA" id="ARBA00023016"/>
    </source>
</evidence>
<dbReference type="OrthoDB" id="1431247at2759"/>